<dbReference type="AlphaFoldDB" id="A0A401FI62"/>
<accession>A0A401FI62</accession>
<dbReference type="Proteomes" id="UP000286974">
    <property type="component" value="Unassembled WGS sequence"/>
</dbReference>
<name>A0A401FI62_9LACO</name>
<gene>
    <name evidence="2" type="ORF">NBRC111893_188</name>
</gene>
<comment type="caution">
    <text evidence="2">The sequence shown here is derived from an EMBL/GenBank/DDBJ whole genome shotgun (WGS) entry which is preliminary data.</text>
</comment>
<feature type="region of interest" description="Disordered" evidence="1">
    <location>
        <begin position="1"/>
        <end position="81"/>
    </location>
</feature>
<feature type="compositionally biased region" description="Basic and acidic residues" evidence="1">
    <location>
        <begin position="1"/>
        <end position="59"/>
    </location>
</feature>
<reference evidence="2 3" key="1">
    <citation type="submission" date="2017-11" db="EMBL/GenBank/DDBJ databases">
        <title>Draft Genome Sequence of Lactobacillus curieae NBRC 111893 isolated from Koso, a Japanese sugar-Vegetable Fermented Beverage.</title>
        <authorList>
            <person name="Chiou T.Y."/>
            <person name="Oshima K."/>
            <person name="Suda W."/>
            <person name="Hattori M."/>
            <person name="Takahashi T."/>
        </authorList>
    </citation>
    <scope>NUCLEOTIDE SEQUENCE [LARGE SCALE GENOMIC DNA]</scope>
    <source>
        <strain evidence="2 3">NBRC111893</strain>
    </source>
</reference>
<keyword evidence="3" id="KW-1185">Reference proteome</keyword>
<evidence type="ECO:0000313" key="2">
    <source>
        <dbReference type="EMBL" id="GAY72042.1"/>
    </source>
</evidence>
<dbReference type="EMBL" id="BEXA01000001">
    <property type="protein sequence ID" value="GAY72042.1"/>
    <property type="molecule type" value="Genomic_DNA"/>
</dbReference>
<protein>
    <submittedName>
        <fullName evidence="2">Uncharacterized protein</fullName>
    </submittedName>
</protein>
<organism evidence="2 3">
    <name type="scientific">Lentilactobacillus kosonis</name>
    <dbReference type="NCBI Taxonomy" id="2810561"/>
    <lineage>
        <taxon>Bacteria</taxon>
        <taxon>Bacillati</taxon>
        <taxon>Bacillota</taxon>
        <taxon>Bacilli</taxon>
        <taxon>Lactobacillales</taxon>
        <taxon>Lactobacillaceae</taxon>
        <taxon>Lentilactobacillus</taxon>
    </lineage>
</organism>
<evidence type="ECO:0000313" key="3">
    <source>
        <dbReference type="Proteomes" id="UP000286974"/>
    </source>
</evidence>
<sequence>MAKENKLTEIIEKLSDVIPSGDKHEEDKKKEDLNVKDMRDDPRNEDQKVDDKDDSKDPKNAPTWNDMSPDTEFNDPNKEGK</sequence>
<proteinExistence type="predicted"/>
<evidence type="ECO:0000256" key="1">
    <source>
        <dbReference type="SAM" id="MobiDB-lite"/>
    </source>
</evidence>